<reference evidence="9" key="2">
    <citation type="journal article" date="2021" name="PeerJ">
        <title>Extensive microbial diversity within the chicken gut microbiome revealed by metagenomics and culture.</title>
        <authorList>
            <person name="Gilroy R."/>
            <person name="Ravi A."/>
            <person name="Getino M."/>
            <person name="Pursley I."/>
            <person name="Horton D.L."/>
            <person name="Alikhan N.F."/>
            <person name="Baker D."/>
            <person name="Gharbi K."/>
            <person name="Hall N."/>
            <person name="Watson M."/>
            <person name="Adriaenssens E.M."/>
            <person name="Foster-Nyarko E."/>
            <person name="Jarju S."/>
            <person name="Secka A."/>
            <person name="Antonio M."/>
            <person name="Oren A."/>
            <person name="Chaudhuri R.R."/>
            <person name="La Ragione R."/>
            <person name="Hildebrand F."/>
            <person name="Pallen M.J."/>
        </authorList>
    </citation>
    <scope>NUCLEOTIDE SEQUENCE</scope>
    <source>
        <strain evidence="9">10192</strain>
    </source>
</reference>
<comment type="catalytic activity">
    <reaction evidence="7 8">
        <text>tRNA(Gly) + glycine + ATP = glycyl-tRNA(Gly) + AMP + diphosphate</text>
        <dbReference type="Rhea" id="RHEA:16013"/>
        <dbReference type="Rhea" id="RHEA-COMP:9664"/>
        <dbReference type="Rhea" id="RHEA-COMP:9683"/>
        <dbReference type="ChEBI" id="CHEBI:30616"/>
        <dbReference type="ChEBI" id="CHEBI:33019"/>
        <dbReference type="ChEBI" id="CHEBI:57305"/>
        <dbReference type="ChEBI" id="CHEBI:78442"/>
        <dbReference type="ChEBI" id="CHEBI:78522"/>
        <dbReference type="ChEBI" id="CHEBI:456215"/>
        <dbReference type="EC" id="6.1.1.14"/>
    </reaction>
</comment>
<dbReference type="NCBIfam" id="TIGR00211">
    <property type="entry name" value="glyS"/>
    <property type="match status" value="1"/>
</dbReference>
<dbReference type="GO" id="GO:0006426">
    <property type="term" value="P:glycyl-tRNA aminoacylation"/>
    <property type="evidence" value="ECO:0007669"/>
    <property type="project" value="UniProtKB-UniRule"/>
</dbReference>
<dbReference type="EMBL" id="JADIND010000210">
    <property type="protein sequence ID" value="MBO8431595.1"/>
    <property type="molecule type" value="Genomic_DNA"/>
</dbReference>
<keyword evidence="4 8" id="KW-0067">ATP-binding</keyword>
<dbReference type="EC" id="6.1.1.14" evidence="8"/>
<dbReference type="PROSITE" id="PS50861">
    <property type="entry name" value="AA_TRNA_LIGASE_II_GLYAB"/>
    <property type="match status" value="1"/>
</dbReference>
<sequence>MSKYLLEIGTEELPYRFIPQAIEQLRNGFEGFLNNNKIGFEKVDVYATPRRLAVIVSGLVEKSEDEVKVVKGPVANIAYDSNCNLTKAGEGFAKKNGVNPEDLYVEDNYVHAKIVVKGKSIVELLKENVPVIFSKLQGAHFMRWGYNEQKFSRPIKWIVSILDKEEVKIKIIDKESSNVSRGHRFAQQNVYINNPDDYVEIMRNCCVIVDQNERKQIIVEKAKAEAAKLGAEPYYTEDLLDEVTFITEYPVPVTCEFSQEYLKLPEELVVTVMAVHQRYFALYKDGKLINKFITMTNYIGDEFANIKAGNVRVIKARLDDAVFFFNEDTKKPLADYVDELKGVTFQKGMGSVYDKTQRIISLSKDIARELNVPSKDIERTALLCKADLVTQLVFEFTELQGYIGSDYARVSGETENVVEGIKEHYFPLNAESETAKGIEGQVVGIADKVDTICAVFADGKKPTGSSDPLGVRRAALGIIRTILDNNLKINVAELIKKDMLLLPVSVESDDNKNALQKIADSVKKNVARLVPQQCPQEINDFFVQRLIIFLGDKYAKNVLEACASNKNPMENLSDYIERVKVVSGLNNPDLLECANRVIRILKDDSKTSVNKDLFKEPSEGMLYREIQNINENVDYAAYLDQLILINPAVGKFFEDVLVMDKDEKVKENRLALLTMLKKKYEKLTDFSKL</sequence>
<dbReference type="GO" id="GO:0005829">
    <property type="term" value="C:cytosol"/>
    <property type="evidence" value="ECO:0007669"/>
    <property type="project" value="TreeGrafter"/>
</dbReference>
<dbReference type="PRINTS" id="PR01045">
    <property type="entry name" value="TRNASYNTHGB"/>
</dbReference>
<evidence type="ECO:0000256" key="3">
    <source>
        <dbReference type="ARBA" id="ARBA00022741"/>
    </source>
</evidence>
<comment type="caution">
    <text evidence="9">The sequence shown here is derived from an EMBL/GenBank/DDBJ whole genome shotgun (WGS) entry which is preliminary data.</text>
</comment>
<proteinExistence type="inferred from homology"/>
<dbReference type="InterPro" id="IPR015944">
    <property type="entry name" value="Gly-tRNA-synth_bsu"/>
</dbReference>
<dbReference type="HAMAP" id="MF_00255">
    <property type="entry name" value="Gly_tRNA_synth_beta"/>
    <property type="match status" value="1"/>
</dbReference>
<evidence type="ECO:0000256" key="1">
    <source>
        <dbReference type="ARBA" id="ARBA00008226"/>
    </source>
</evidence>
<evidence type="ECO:0000256" key="5">
    <source>
        <dbReference type="ARBA" id="ARBA00022917"/>
    </source>
</evidence>
<accession>A0A9D9DRK1</accession>
<dbReference type="GO" id="GO:0005524">
    <property type="term" value="F:ATP binding"/>
    <property type="evidence" value="ECO:0007669"/>
    <property type="project" value="UniProtKB-UniRule"/>
</dbReference>
<name>A0A9D9DRK1_9BACT</name>
<evidence type="ECO:0000256" key="7">
    <source>
        <dbReference type="ARBA" id="ARBA00047937"/>
    </source>
</evidence>
<keyword evidence="6 8" id="KW-0030">Aminoacyl-tRNA synthetase</keyword>
<keyword evidence="8" id="KW-0963">Cytoplasm</keyword>
<evidence type="ECO:0000256" key="8">
    <source>
        <dbReference type="HAMAP-Rule" id="MF_00255"/>
    </source>
</evidence>
<dbReference type="SUPFAM" id="SSF109604">
    <property type="entry name" value="HD-domain/PDEase-like"/>
    <property type="match status" value="1"/>
</dbReference>
<organism evidence="9 10">
    <name type="scientific">Candidatus Scatousia excrementipullorum</name>
    <dbReference type="NCBI Taxonomy" id="2840936"/>
    <lineage>
        <taxon>Bacteria</taxon>
        <taxon>Candidatus Scatousia</taxon>
    </lineage>
</organism>
<reference evidence="9" key="1">
    <citation type="submission" date="2020-10" db="EMBL/GenBank/DDBJ databases">
        <authorList>
            <person name="Gilroy R."/>
        </authorList>
    </citation>
    <scope>NUCLEOTIDE SEQUENCE</scope>
    <source>
        <strain evidence="9">10192</strain>
    </source>
</reference>
<dbReference type="GO" id="GO:0004820">
    <property type="term" value="F:glycine-tRNA ligase activity"/>
    <property type="evidence" value="ECO:0007669"/>
    <property type="project" value="UniProtKB-UniRule"/>
</dbReference>
<comment type="subunit">
    <text evidence="8">Tetramer of two alpha and two beta subunits.</text>
</comment>
<dbReference type="Pfam" id="PF02092">
    <property type="entry name" value="tRNA_synt_2f"/>
    <property type="match status" value="1"/>
</dbReference>
<evidence type="ECO:0000256" key="2">
    <source>
        <dbReference type="ARBA" id="ARBA00022598"/>
    </source>
</evidence>
<protein>
    <recommendedName>
        <fullName evidence="8">Glycine--tRNA ligase beta subunit</fullName>
        <ecNumber evidence="8">6.1.1.14</ecNumber>
    </recommendedName>
    <alternativeName>
        <fullName evidence="8">Glycyl-tRNA synthetase beta subunit</fullName>
        <shortName evidence="8">GlyRS</shortName>
    </alternativeName>
</protein>
<evidence type="ECO:0000256" key="4">
    <source>
        <dbReference type="ARBA" id="ARBA00022840"/>
    </source>
</evidence>
<dbReference type="PANTHER" id="PTHR30075">
    <property type="entry name" value="GLYCYL-TRNA SYNTHETASE"/>
    <property type="match status" value="1"/>
</dbReference>
<keyword evidence="3 8" id="KW-0547">Nucleotide-binding</keyword>
<dbReference type="InterPro" id="IPR006194">
    <property type="entry name" value="Gly-tRNA-synth_heterodimer"/>
</dbReference>
<keyword evidence="2 8" id="KW-0436">Ligase</keyword>
<gene>
    <name evidence="8" type="primary">glyS</name>
    <name evidence="9" type="ORF">IAC76_09435</name>
</gene>
<comment type="similarity">
    <text evidence="1 8">Belongs to the class-II aminoacyl-tRNA synthetase family.</text>
</comment>
<keyword evidence="5 8" id="KW-0648">Protein biosynthesis</keyword>
<comment type="subcellular location">
    <subcellularLocation>
        <location evidence="8">Cytoplasm</location>
    </subcellularLocation>
</comment>
<dbReference type="AlphaFoldDB" id="A0A9D9DRK1"/>
<evidence type="ECO:0000313" key="9">
    <source>
        <dbReference type="EMBL" id="MBO8431595.1"/>
    </source>
</evidence>
<evidence type="ECO:0000313" key="10">
    <source>
        <dbReference type="Proteomes" id="UP000823632"/>
    </source>
</evidence>
<evidence type="ECO:0000256" key="6">
    <source>
        <dbReference type="ARBA" id="ARBA00023146"/>
    </source>
</evidence>
<dbReference type="PANTHER" id="PTHR30075:SF2">
    <property type="entry name" value="GLYCINE--TRNA LIGASE, CHLOROPLASTIC_MITOCHONDRIAL 2"/>
    <property type="match status" value="1"/>
</dbReference>
<dbReference type="Proteomes" id="UP000823632">
    <property type="component" value="Unassembled WGS sequence"/>
</dbReference>